<dbReference type="EMBL" id="MVGT01004128">
    <property type="protein sequence ID" value="OVA01332.1"/>
    <property type="molecule type" value="Genomic_DNA"/>
</dbReference>
<keyword evidence="1" id="KW-0812">Transmembrane</keyword>
<protein>
    <recommendedName>
        <fullName evidence="4">Transmembrane protein</fullName>
    </recommendedName>
</protein>
<proteinExistence type="predicted"/>
<dbReference type="InParanoid" id="A0A200PT21"/>
<comment type="caution">
    <text evidence="2">The sequence shown here is derived from an EMBL/GenBank/DDBJ whole genome shotgun (WGS) entry which is preliminary data.</text>
</comment>
<evidence type="ECO:0000256" key="1">
    <source>
        <dbReference type="SAM" id="Phobius"/>
    </source>
</evidence>
<gene>
    <name evidence="2" type="ORF">BVC80_1797g15</name>
</gene>
<dbReference type="OMA" id="FCPMRMA"/>
<dbReference type="OrthoDB" id="1892673at2759"/>
<evidence type="ECO:0000313" key="3">
    <source>
        <dbReference type="Proteomes" id="UP000195402"/>
    </source>
</evidence>
<sequence length="83" mass="9108">MRSQEVKRAGTAEVSKSIHTGEVLHQRRNIPFCPMRMAVVGVLVVSTIGYFTLYTQKKPEASAHEVAKVATSVANANTVHSRK</sequence>
<feature type="transmembrane region" description="Helical" evidence="1">
    <location>
        <begin position="37"/>
        <end position="54"/>
    </location>
</feature>
<keyword evidence="1" id="KW-1133">Transmembrane helix</keyword>
<dbReference type="Proteomes" id="UP000195402">
    <property type="component" value="Unassembled WGS sequence"/>
</dbReference>
<reference evidence="2 3" key="1">
    <citation type="journal article" date="2017" name="Mol. Plant">
        <title>The Genome of Medicinal Plant Macleaya cordata Provides New Insights into Benzylisoquinoline Alkaloids Metabolism.</title>
        <authorList>
            <person name="Liu X."/>
            <person name="Liu Y."/>
            <person name="Huang P."/>
            <person name="Ma Y."/>
            <person name="Qing Z."/>
            <person name="Tang Q."/>
            <person name="Cao H."/>
            <person name="Cheng P."/>
            <person name="Zheng Y."/>
            <person name="Yuan Z."/>
            <person name="Zhou Y."/>
            <person name="Liu J."/>
            <person name="Tang Z."/>
            <person name="Zhuo Y."/>
            <person name="Zhang Y."/>
            <person name="Yu L."/>
            <person name="Huang J."/>
            <person name="Yang P."/>
            <person name="Peng Q."/>
            <person name="Zhang J."/>
            <person name="Jiang W."/>
            <person name="Zhang Z."/>
            <person name="Lin K."/>
            <person name="Ro D.K."/>
            <person name="Chen X."/>
            <person name="Xiong X."/>
            <person name="Shang Y."/>
            <person name="Huang S."/>
            <person name="Zeng J."/>
        </authorList>
    </citation>
    <scope>NUCLEOTIDE SEQUENCE [LARGE SCALE GENOMIC DNA]</scope>
    <source>
        <strain evidence="3">cv. BLH2017</strain>
        <tissue evidence="2">Root</tissue>
    </source>
</reference>
<dbReference type="AlphaFoldDB" id="A0A200PT21"/>
<evidence type="ECO:0000313" key="2">
    <source>
        <dbReference type="EMBL" id="OVA01332.1"/>
    </source>
</evidence>
<evidence type="ECO:0008006" key="4">
    <source>
        <dbReference type="Google" id="ProtNLM"/>
    </source>
</evidence>
<keyword evidence="1" id="KW-0472">Membrane</keyword>
<accession>A0A200PT21</accession>
<name>A0A200PT21_MACCD</name>
<organism evidence="2 3">
    <name type="scientific">Macleaya cordata</name>
    <name type="common">Five-seeded plume-poppy</name>
    <name type="synonym">Bocconia cordata</name>
    <dbReference type="NCBI Taxonomy" id="56857"/>
    <lineage>
        <taxon>Eukaryota</taxon>
        <taxon>Viridiplantae</taxon>
        <taxon>Streptophyta</taxon>
        <taxon>Embryophyta</taxon>
        <taxon>Tracheophyta</taxon>
        <taxon>Spermatophyta</taxon>
        <taxon>Magnoliopsida</taxon>
        <taxon>Ranunculales</taxon>
        <taxon>Papaveraceae</taxon>
        <taxon>Papaveroideae</taxon>
        <taxon>Macleaya</taxon>
    </lineage>
</organism>
<keyword evidence="3" id="KW-1185">Reference proteome</keyword>